<name>A0A3V2TA20_SALET</name>
<dbReference type="Pfam" id="PF04383">
    <property type="entry name" value="KilA-N"/>
    <property type="match status" value="1"/>
</dbReference>
<proteinExistence type="predicted"/>
<protein>
    <submittedName>
        <fullName evidence="2">KilA-N domain-containing protein</fullName>
    </submittedName>
</protein>
<organism evidence="2">
    <name type="scientific">Salmonella enterica I</name>
    <dbReference type="NCBI Taxonomy" id="59201"/>
    <lineage>
        <taxon>Bacteria</taxon>
        <taxon>Pseudomonadati</taxon>
        <taxon>Pseudomonadota</taxon>
        <taxon>Gammaproteobacteria</taxon>
        <taxon>Enterobacterales</taxon>
        <taxon>Enterobacteriaceae</taxon>
        <taxon>Salmonella</taxon>
    </lineage>
</organism>
<gene>
    <name evidence="2" type="ORF">JR37_16850</name>
</gene>
<dbReference type="InterPro" id="IPR017880">
    <property type="entry name" value="KilA_N"/>
</dbReference>
<evidence type="ECO:0000259" key="1">
    <source>
        <dbReference type="PROSITE" id="PS51301"/>
    </source>
</evidence>
<accession>A0A3V2TA20</accession>
<evidence type="ECO:0000313" key="2">
    <source>
        <dbReference type="EMBL" id="ECC2889390.1"/>
    </source>
</evidence>
<feature type="domain" description="KilA-N" evidence="1">
    <location>
        <begin position="14"/>
        <end position="118"/>
    </location>
</feature>
<dbReference type="AlphaFoldDB" id="A0A3V2TA20"/>
<dbReference type="InterPro" id="IPR018004">
    <property type="entry name" value="KilA/APSES_HTH"/>
</dbReference>
<reference evidence="2" key="1">
    <citation type="submission" date="2018-07" db="EMBL/GenBank/DDBJ databases">
        <authorList>
            <consortium name="GenomeTrakr network: Whole genome sequencing for foodborne pathogen traceback"/>
        </authorList>
    </citation>
    <scope>NUCLEOTIDE SEQUENCE</scope>
    <source>
        <strain evidence="2">WAPHL_SAL-A00449</strain>
    </source>
</reference>
<comment type="caution">
    <text evidence="2">The sequence shown here is derived from an EMBL/GenBank/DDBJ whole genome shotgun (WGS) entry which is preliminary data.</text>
</comment>
<dbReference type="EMBL" id="AAIBAZ010000009">
    <property type="protein sequence ID" value="ECC2889390.1"/>
    <property type="molecule type" value="Genomic_DNA"/>
</dbReference>
<dbReference type="PROSITE" id="PS51301">
    <property type="entry name" value="KILA_N"/>
    <property type="match status" value="1"/>
</dbReference>
<dbReference type="SMART" id="SM01252">
    <property type="entry name" value="KilA-N"/>
    <property type="match status" value="1"/>
</dbReference>
<sequence>MTNLAKSIAAHTQADAKSAIVISDISIRQDSEGRYSLNDLHKAAGNESRHAPAQWLRLEQVGELINTILNMQICTIKPVDSYKGRYGGTYVCKELVYAYATWISAEFFLKVIRAYDALVSGDAEKAVSIAKTTVDDRTPLRSLVNRIMAKYGTTYQSVYKLIHREFGVKHIDELSPKQTTEAMEYLATKAIEGEFIGKQTLPAPARLNINYPGNWWLQNSIAAQKENAWAESDGVINMSLMVLKRKEESALGRILFELRNSGYNVDAGYIELDAMKHHLQLLTRLAEAMQDKSYQAIHRGFHTKM</sequence>